<gene>
    <name evidence="2" type="ORF">SAMN02745191_0115</name>
</gene>
<evidence type="ECO:0000313" key="3">
    <source>
        <dbReference type="Proteomes" id="UP000243297"/>
    </source>
</evidence>
<dbReference type="EMBL" id="FUWY01000001">
    <property type="protein sequence ID" value="SJZ34203.1"/>
    <property type="molecule type" value="Genomic_DNA"/>
</dbReference>
<accession>A0A1T4JVL9</accession>
<sequence>MKFKSNKNTLYKHKTTITLLLTIVVGVLCMASYQSAINEISDLVLVPVAAKSMGSRTIVMEEDIKYIEVPKCITLENVSLDKEDIIGKYVKPYQSIAQNSLFYHDLIADKENMNDANLFFLQEGEVAISIDVDMKTSYANSILVGHLIDLYFLGKVNMNQGAANQAIVHGEIVKNARVIAVKDKEGNSIESDTELESNVLVVALSKEDAHLVGVAKAMGSVTPVISYDNISQSEATDYYDYYKIRNIILGNSLDVTLISMNEEEQNE</sequence>
<evidence type="ECO:0000259" key="1">
    <source>
        <dbReference type="Pfam" id="PF16976"/>
    </source>
</evidence>
<proteinExistence type="predicted"/>
<dbReference type="AlphaFoldDB" id="A0A1T4JVL9"/>
<dbReference type="STRING" id="118967.SAMN02745191_0115"/>
<feature type="domain" description="Flp pilus assembly protein RcpC/CpaB" evidence="1">
    <location>
        <begin position="121"/>
        <end position="222"/>
    </location>
</feature>
<dbReference type="Proteomes" id="UP000243297">
    <property type="component" value="Unassembled WGS sequence"/>
</dbReference>
<dbReference type="InterPro" id="IPR031571">
    <property type="entry name" value="RcpC_dom"/>
</dbReference>
<reference evidence="3" key="1">
    <citation type="submission" date="2017-02" db="EMBL/GenBank/DDBJ databases">
        <authorList>
            <person name="Varghese N."/>
            <person name="Submissions S."/>
        </authorList>
    </citation>
    <scope>NUCLEOTIDE SEQUENCE [LARGE SCALE GENOMIC DNA]</scope>
    <source>
        <strain evidence="3">ATCC 25662</strain>
    </source>
</reference>
<keyword evidence="3" id="KW-1185">Reference proteome</keyword>
<dbReference type="OrthoDB" id="3177887at2"/>
<name>A0A1T4JVL9_9FIRM</name>
<protein>
    <submittedName>
        <fullName evidence="2">Flp pilus assembly protein CpaB</fullName>
    </submittedName>
</protein>
<dbReference type="Pfam" id="PF16976">
    <property type="entry name" value="RcpC"/>
    <property type="match status" value="1"/>
</dbReference>
<dbReference type="RefSeq" id="WP_078710582.1">
    <property type="nucleotide sequence ID" value="NZ_FUWY01000001.1"/>
</dbReference>
<evidence type="ECO:0000313" key="2">
    <source>
        <dbReference type="EMBL" id="SJZ34203.1"/>
    </source>
</evidence>
<organism evidence="2 3">
    <name type="scientific">Anaerorhabdus furcosa</name>
    <dbReference type="NCBI Taxonomy" id="118967"/>
    <lineage>
        <taxon>Bacteria</taxon>
        <taxon>Bacillati</taxon>
        <taxon>Bacillota</taxon>
        <taxon>Erysipelotrichia</taxon>
        <taxon>Erysipelotrichales</taxon>
        <taxon>Erysipelotrichaceae</taxon>
        <taxon>Anaerorhabdus</taxon>
    </lineage>
</organism>
<dbReference type="CDD" id="cd11614">
    <property type="entry name" value="SAF_CpaB_FlgA_like"/>
    <property type="match status" value="1"/>
</dbReference>